<comment type="subcellular location">
    <subcellularLocation>
        <location evidence="1 7">Cell membrane</location>
        <topology evidence="1 7">Multi-pass membrane protein</topology>
    </subcellularLocation>
</comment>
<dbReference type="GO" id="GO:0005886">
    <property type="term" value="C:plasma membrane"/>
    <property type="evidence" value="ECO:0007669"/>
    <property type="project" value="UniProtKB-SubCell"/>
</dbReference>
<keyword evidence="4 7" id="KW-0812">Transmembrane</keyword>
<evidence type="ECO:0000259" key="8">
    <source>
        <dbReference type="PROSITE" id="PS50928"/>
    </source>
</evidence>
<comment type="caution">
    <text evidence="9">The sequence shown here is derived from an EMBL/GenBank/DDBJ whole genome shotgun (WGS) entry which is preliminary data.</text>
</comment>
<dbReference type="PROSITE" id="PS50928">
    <property type="entry name" value="ABC_TM1"/>
    <property type="match status" value="1"/>
</dbReference>
<keyword evidence="5 7" id="KW-1133">Transmembrane helix</keyword>
<gene>
    <name evidence="9" type="ORF">E5161_10555</name>
</gene>
<dbReference type="InterPro" id="IPR051393">
    <property type="entry name" value="ABC_transporter_permease"/>
</dbReference>
<dbReference type="GO" id="GO:0055085">
    <property type="term" value="P:transmembrane transport"/>
    <property type="evidence" value="ECO:0007669"/>
    <property type="project" value="InterPro"/>
</dbReference>
<feature type="domain" description="ABC transmembrane type-1" evidence="8">
    <location>
        <begin position="81"/>
        <end position="293"/>
    </location>
</feature>
<organism evidence="9 10">
    <name type="scientific">Cohnella pontilimi</name>
    <dbReference type="NCBI Taxonomy" id="2564100"/>
    <lineage>
        <taxon>Bacteria</taxon>
        <taxon>Bacillati</taxon>
        <taxon>Bacillota</taxon>
        <taxon>Bacilli</taxon>
        <taxon>Bacillales</taxon>
        <taxon>Paenibacillaceae</taxon>
        <taxon>Cohnella</taxon>
    </lineage>
</organism>
<dbReference type="PANTHER" id="PTHR30193:SF37">
    <property type="entry name" value="INNER MEMBRANE ABC TRANSPORTER PERMEASE PROTEIN YCJO"/>
    <property type="match status" value="1"/>
</dbReference>
<dbReference type="Pfam" id="PF00528">
    <property type="entry name" value="BPD_transp_1"/>
    <property type="match status" value="1"/>
</dbReference>
<dbReference type="CDD" id="cd06261">
    <property type="entry name" value="TM_PBP2"/>
    <property type="match status" value="1"/>
</dbReference>
<feature type="transmembrane region" description="Helical" evidence="7">
    <location>
        <begin position="118"/>
        <end position="138"/>
    </location>
</feature>
<dbReference type="RefSeq" id="WP_136777764.1">
    <property type="nucleotide sequence ID" value="NZ_SUPK01000004.1"/>
</dbReference>
<dbReference type="OrthoDB" id="9788108at2"/>
<dbReference type="EMBL" id="SUPK01000004">
    <property type="protein sequence ID" value="TJY42424.1"/>
    <property type="molecule type" value="Genomic_DNA"/>
</dbReference>
<feature type="transmembrane region" description="Helical" evidence="7">
    <location>
        <begin position="220"/>
        <end position="245"/>
    </location>
</feature>
<evidence type="ECO:0000256" key="6">
    <source>
        <dbReference type="ARBA" id="ARBA00023136"/>
    </source>
</evidence>
<keyword evidence="6 7" id="KW-0472">Membrane</keyword>
<evidence type="ECO:0000256" key="7">
    <source>
        <dbReference type="RuleBase" id="RU363032"/>
    </source>
</evidence>
<dbReference type="Gene3D" id="1.10.3720.10">
    <property type="entry name" value="MetI-like"/>
    <property type="match status" value="1"/>
</dbReference>
<dbReference type="PANTHER" id="PTHR30193">
    <property type="entry name" value="ABC TRANSPORTER PERMEASE PROTEIN"/>
    <property type="match status" value="1"/>
</dbReference>
<reference evidence="9 10" key="1">
    <citation type="submission" date="2019-04" db="EMBL/GenBank/DDBJ databases">
        <title>Cohnella sp. nov., isolated from soil.</title>
        <authorList>
            <person name="Kim W."/>
        </authorList>
    </citation>
    <scope>NUCLEOTIDE SEQUENCE [LARGE SCALE GENOMIC DNA]</scope>
    <source>
        <strain evidence="9 10">CAU 1483</strain>
    </source>
</reference>
<sequence length="305" mass="34963">MASNLTGLRKSRRFRFGSRELIISVTVGAIIIHYGMFLFFPILYGLYGSFFDWNITTSNFKFVGIDNYARKLQDPVFWKSLFNNVYFTFFSVLLVTVLSLIIALSIHSVKRFKTFFRTVYFMPVVTSLVAASFVWKWMYDPTMGLFNQILDMFNLPHVEWLTDKHTAMPSIILMTVWKDAGFAIVLYMVGLLNIPSSLFESAKIDGANSRAIFWNITLPMLRSTTFFVVVTNIIGYLQVFIPIYLMTKGGPGTSTFTTSFMIYDAAFDYYNFGEASTISFLLFFVILIVTFAQTALTKRRGGFDQ</sequence>
<evidence type="ECO:0000313" key="10">
    <source>
        <dbReference type="Proteomes" id="UP000309673"/>
    </source>
</evidence>
<feature type="transmembrane region" description="Helical" evidence="7">
    <location>
        <begin position="21"/>
        <end position="44"/>
    </location>
</feature>
<keyword evidence="10" id="KW-1185">Reference proteome</keyword>
<protein>
    <submittedName>
        <fullName evidence="9">Sugar ABC transporter permease</fullName>
    </submittedName>
</protein>
<evidence type="ECO:0000256" key="3">
    <source>
        <dbReference type="ARBA" id="ARBA00022475"/>
    </source>
</evidence>
<feature type="transmembrane region" description="Helical" evidence="7">
    <location>
        <begin position="180"/>
        <end position="199"/>
    </location>
</feature>
<keyword evidence="2 7" id="KW-0813">Transport</keyword>
<evidence type="ECO:0000256" key="4">
    <source>
        <dbReference type="ARBA" id="ARBA00022692"/>
    </source>
</evidence>
<dbReference type="InterPro" id="IPR035906">
    <property type="entry name" value="MetI-like_sf"/>
</dbReference>
<proteinExistence type="inferred from homology"/>
<name>A0A4U0FDU2_9BACL</name>
<evidence type="ECO:0000256" key="5">
    <source>
        <dbReference type="ARBA" id="ARBA00022989"/>
    </source>
</evidence>
<evidence type="ECO:0000313" key="9">
    <source>
        <dbReference type="EMBL" id="TJY42424.1"/>
    </source>
</evidence>
<comment type="similarity">
    <text evidence="7">Belongs to the binding-protein-dependent transport system permease family.</text>
</comment>
<accession>A0A4U0FDU2</accession>
<dbReference type="InterPro" id="IPR000515">
    <property type="entry name" value="MetI-like"/>
</dbReference>
<dbReference type="Proteomes" id="UP000309673">
    <property type="component" value="Unassembled WGS sequence"/>
</dbReference>
<feature type="transmembrane region" description="Helical" evidence="7">
    <location>
        <begin position="85"/>
        <end position="106"/>
    </location>
</feature>
<evidence type="ECO:0000256" key="2">
    <source>
        <dbReference type="ARBA" id="ARBA00022448"/>
    </source>
</evidence>
<feature type="transmembrane region" description="Helical" evidence="7">
    <location>
        <begin position="277"/>
        <end position="296"/>
    </location>
</feature>
<dbReference type="AlphaFoldDB" id="A0A4U0FDU2"/>
<dbReference type="SUPFAM" id="SSF161098">
    <property type="entry name" value="MetI-like"/>
    <property type="match status" value="1"/>
</dbReference>
<keyword evidence="3" id="KW-1003">Cell membrane</keyword>
<evidence type="ECO:0000256" key="1">
    <source>
        <dbReference type="ARBA" id="ARBA00004651"/>
    </source>
</evidence>